<evidence type="ECO:0000313" key="1">
    <source>
        <dbReference type="EMBL" id="RGJ92309.1"/>
    </source>
</evidence>
<dbReference type="EMBL" id="QSPP01000001">
    <property type="protein sequence ID" value="RGJ92309.1"/>
    <property type="molecule type" value="Genomic_DNA"/>
</dbReference>
<dbReference type="Proteomes" id="UP000260640">
    <property type="component" value="Unassembled WGS sequence"/>
</dbReference>
<accession>A0A3E4JWK9</accession>
<evidence type="ECO:0000313" key="2">
    <source>
        <dbReference type="Proteomes" id="UP000260640"/>
    </source>
</evidence>
<dbReference type="AlphaFoldDB" id="A0A3E4JWK9"/>
<organism evidence="1 2">
    <name type="scientific">Phocaeicola vulgatus</name>
    <name type="common">Bacteroides vulgatus</name>
    <dbReference type="NCBI Taxonomy" id="821"/>
    <lineage>
        <taxon>Bacteria</taxon>
        <taxon>Pseudomonadati</taxon>
        <taxon>Bacteroidota</taxon>
        <taxon>Bacteroidia</taxon>
        <taxon>Bacteroidales</taxon>
        <taxon>Bacteroidaceae</taxon>
        <taxon>Phocaeicola</taxon>
    </lineage>
</organism>
<name>A0A3E4JWK9_PHOVU</name>
<dbReference type="RefSeq" id="WP_005807177.1">
    <property type="nucleotide sequence ID" value="NZ_QSPP01000001.1"/>
</dbReference>
<reference evidence="1 2" key="1">
    <citation type="submission" date="2018-08" db="EMBL/GenBank/DDBJ databases">
        <title>A genome reference for cultivated species of the human gut microbiota.</title>
        <authorList>
            <person name="Zou Y."/>
            <person name="Xue W."/>
            <person name="Luo G."/>
        </authorList>
    </citation>
    <scope>NUCLEOTIDE SEQUENCE [LARGE SCALE GENOMIC DNA]</scope>
    <source>
        <strain evidence="1 2">TM05-16</strain>
    </source>
</reference>
<sequence length="213" mass="24992">MDTTAATMHPAEEYLRNEQNPPVLYVRIYGERRKLFINRGGENVIGIIAKGKRKHGYIFSDWNSIEKIYYPSQEKEDEKDMDRKMILKYQKLARLATHTNDWLRKIAAADLEKSLYENRITTGTAIDGKCIRLSTIEKYCGSWDMQRFRQAMKNKEKFSTLRFDFCGYDGTLWCEPRDNGDMAAGFSKEYRNCGNGYYYLLINDEFVIGYDID</sequence>
<comment type="caution">
    <text evidence="1">The sequence shown here is derived from an EMBL/GenBank/DDBJ whole genome shotgun (WGS) entry which is preliminary data.</text>
</comment>
<gene>
    <name evidence="1" type="ORF">DXD46_00870</name>
</gene>
<proteinExistence type="predicted"/>
<protein>
    <submittedName>
        <fullName evidence="1">Uncharacterized protein</fullName>
    </submittedName>
</protein>